<sequence length="417" mass="45603">MAGANNAEQHAEVDRLARLIDEMEAQHLRGGEMPVVPDEPLDAHRDATATMLGSNAESALQLEHKRLTLALAASGAGLYEYTWPAAELRPSPRWSELVGHDVDAPVEGAALWEWFDARIAAGDRPAREAARARFVAGESATYVAEFRLDRGDGKTVWLRELAQTAEREPGGQARRVVGVLMDISAERRRIEAAARQTELLRALSAALFRVEENERRELATLLHDVLGQHLVAARLQLGALAPAAFAPEGRENLKKIAEILDQAHQAVRSVTLQLRPPILQDLGLVAALRWLARETTGQFGLAITVAAKEPLPRLVGEPEYLLFRCVRELLLNVVKHAGASAVRIEVGDEEDEQLVIRVIDDGRGFDLERVSAERMTNRSFGLLSVQERIVGHGGRVRIDSGVGRGTRVALCVPIAGP</sequence>
<dbReference type="InterPro" id="IPR003594">
    <property type="entry name" value="HATPase_dom"/>
</dbReference>
<dbReference type="InterPro" id="IPR013655">
    <property type="entry name" value="PAS_fold_3"/>
</dbReference>
<dbReference type="Pfam" id="PF02518">
    <property type="entry name" value="HATPase_c"/>
    <property type="match status" value="1"/>
</dbReference>
<dbReference type="SMART" id="SM00387">
    <property type="entry name" value="HATPase_c"/>
    <property type="match status" value="1"/>
</dbReference>
<keyword evidence="7" id="KW-1185">Reference proteome</keyword>
<keyword evidence="1" id="KW-0808">Transferase</keyword>
<dbReference type="InterPro" id="IPR035965">
    <property type="entry name" value="PAS-like_dom_sf"/>
</dbReference>
<proteinExistence type="predicted"/>
<feature type="domain" description="Histidine kinase" evidence="4">
    <location>
        <begin position="322"/>
        <end position="416"/>
    </location>
</feature>
<dbReference type="InterPro" id="IPR036890">
    <property type="entry name" value="HATPase_C_sf"/>
</dbReference>
<evidence type="ECO:0000259" key="4">
    <source>
        <dbReference type="PROSITE" id="PS50109"/>
    </source>
</evidence>
<dbReference type="EMBL" id="JAIRAU010000001">
    <property type="protein sequence ID" value="MBZ5708628.1"/>
    <property type="molecule type" value="Genomic_DNA"/>
</dbReference>
<dbReference type="SUPFAM" id="SSF55785">
    <property type="entry name" value="PYP-like sensor domain (PAS domain)"/>
    <property type="match status" value="1"/>
</dbReference>
<keyword evidence="3" id="KW-0902">Two-component regulatory system</keyword>
<dbReference type="InterPro" id="IPR050482">
    <property type="entry name" value="Sensor_HK_TwoCompSys"/>
</dbReference>
<gene>
    <name evidence="6" type="ORF">K7C98_05110</name>
</gene>
<dbReference type="Gene3D" id="1.20.5.1930">
    <property type="match status" value="1"/>
</dbReference>
<evidence type="ECO:0000313" key="6">
    <source>
        <dbReference type="EMBL" id="MBZ5708628.1"/>
    </source>
</evidence>
<dbReference type="InterPro" id="IPR000700">
    <property type="entry name" value="PAS-assoc_C"/>
</dbReference>
<dbReference type="PANTHER" id="PTHR24421:SF58">
    <property type="entry name" value="SIGNAL TRANSDUCTION HISTIDINE-PROTEIN KINASE_PHOSPHATASE UHPB"/>
    <property type="match status" value="1"/>
</dbReference>
<dbReference type="CDD" id="cd16917">
    <property type="entry name" value="HATPase_UhpB-NarQ-NarX-like"/>
    <property type="match status" value="1"/>
</dbReference>
<dbReference type="Gene3D" id="3.30.450.20">
    <property type="entry name" value="PAS domain"/>
    <property type="match status" value="1"/>
</dbReference>
<dbReference type="PROSITE" id="PS50109">
    <property type="entry name" value="HIS_KIN"/>
    <property type="match status" value="1"/>
</dbReference>
<accession>A0ABS7TK71</accession>
<comment type="caution">
    <text evidence="6">The sequence shown here is derived from an EMBL/GenBank/DDBJ whole genome shotgun (WGS) entry which is preliminary data.</text>
</comment>
<keyword evidence="2 6" id="KW-0418">Kinase</keyword>
<evidence type="ECO:0000259" key="5">
    <source>
        <dbReference type="PROSITE" id="PS50113"/>
    </source>
</evidence>
<dbReference type="InterPro" id="IPR011712">
    <property type="entry name" value="Sig_transdc_His_kin_sub3_dim/P"/>
</dbReference>
<dbReference type="GO" id="GO:0016301">
    <property type="term" value="F:kinase activity"/>
    <property type="evidence" value="ECO:0007669"/>
    <property type="project" value="UniProtKB-KW"/>
</dbReference>
<dbReference type="Gene3D" id="3.30.565.10">
    <property type="entry name" value="Histidine kinase-like ATPase, C-terminal domain"/>
    <property type="match status" value="1"/>
</dbReference>
<dbReference type="SUPFAM" id="SSF55874">
    <property type="entry name" value="ATPase domain of HSP90 chaperone/DNA topoisomerase II/histidine kinase"/>
    <property type="match status" value="1"/>
</dbReference>
<dbReference type="Proteomes" id="UP001139031">
    <property type="component" value="Unassembled WGS sequence"/>
</dbReference>
<organism evidence="6 7">
    <name type="scientific">Nannocystis pusilla</name>
    <dbReference type="NCBI Taxonomy" id="889268"/>
    <lineage>
        <taxon>Bacteria</taxon>
        <taxon>Pseudomonadati</taxon>
        <taxon>Myxococcota</taxon>
        <taxon>Polyangia</taxon>
        <taxon>Nannocystales</taxon>
        <taxon>Nannocystaceae</taxon>
        <taxon>Nannocystis</taxon>
    </lineage>
</organism>
<evidence type="ECO:0000256" key="2">
    <source>
        <dbReference type="ARBA" id="ARBA00022777"/>
    </source>
</evidence>
<evidence type="ECO:0000256" key="3">
    <source>
        <dbReference type="ARBA" id="ARBA00023012"/>
    </source>
</evidence>
<reference evidence="6" key="1">
    <citation type="submission" date="2021-08" db="EMBL/GenBank/DDBJ databases">
        <authorList>
            <person name="Stevens D.C."/>
        </authorList>
    </citation>
    <scope>NUCLEOTIDE SEQUENCE</scope>
    <source>
        <strain evidence="6">DSM 53165</strain>
    </source>
</reference>
<feature type="domain" description="PAC" evidence="5">
    <location>
        <begin position="142"/>
        <end position="195"/>
    </location>
</feature>
<dbReference type="RefSeq" id="WP_224190378.1">
    <property type="nucleotide sequence ID" value="NZ_JAIRAU010000001.1"/>
</dbReference>
<name>A0ABS7TK71_9BACT</name>
<dbReference type="PROSITE" id="PS50113">
    <property type="entry name" value="PAC"/>
    <property type="match status" value="1"/>
</dbReference>
<protein>
    <submittedName>
        <fullName evidence="6">Histidine kinase</fullName>
    </submittedName>
</protein>
<evidence type="ECO:0000313" key="7">
    <source>
        <dbReference type="Proteomes" id="UP001139031"/>
    </source>
</evidence>
<dbReference type="Pfam" id="PF07730">
    <property type="entry name" value="HisKA_3"/>
    <property type="match status" value="1"/>
</dbReference>
<dbReference type="PANTHER" id="PTHR24421">
    <property type="entry name" value="NITRATE/NITRITE SENSOR PROTEIN NARX-RELATED"/>
    <property type="match status" value="1"/>
</dbReference>
<evidence type="ECO:0000256" key="1">
    <source>
        <dbReference type="ARBA" id="ARBA00022679"/>
    </source>
</evidence>
<dbReference type="InterPro" id="IPR005467">
    <property type="entry name" value="His_kinase_dom"/>
</dbReference>
<dbReference type="Pfam" id="PF08447">
    <property type="entry name" value="PAS_3"/>
    <property type="match status" value="1"/>
</dbReference>